<dbReference type="EMBL" id="CP065748">
    <property type="protein sequence ID" value="QPS81691.1"/>
    <property type="molecule type" value="Genomic_DNA"/>
</dbReference>
<keyword evidence="2" id="KW-1185">Reference proteome</keyword>
<sequence length="615" mass="66744">MSIWDPHTYKPGGVPIGAVAPPALRVHGLPASANQLGMAQAAFYRFCMMARLSVVPNPVEAGRLPDGTAYRIVRIGNSTTMEIWPEDAANERESGIGITMVDLLGDLVPELTHSNGTSPQPFILTPAVVPGTRICTGRWRVRKVNGYNGGKAVFQTRLPDLYLTGVDGVSTFFQLPPPPSFDALGGTNMRAYRYGTYGPGFSVYSVRRPVAEFRSDAEPLPFFRKHSNGSLWSMQAVAKFAGGPQRIELWGQQYRPPGGAVGELVATLPIPGGHTVKWDSLSSSADGQRLRAVFTTVLGNFLLVDLAVGDASLSIVTTSERGSRIEGWEVSTNTGTELEPNITGTRMGPISFGNATYGYDGKGRDFEVLLGGGGRLEHWTYRESFSGEVIGVDPIRGPITLENEGLFLTGDYSDPGGLIRINGHDITFPSVAGQSSSELLVTRTVADGVTLTYAASGFIRDWAESWQMLQVLFFDPTTELVIQAQKIQRGDYSAVYESAQTSDGNWYPLAVPSRLEGTVYTNRGEVLVQCRGQIVASIDISDADPHYFAVSAAVDPWTGAVCANLMQYTAEDRQTVLRSWIFVADDTGARELHTIMKMPMDHTARVRTDESLISV</sequence>
<dbReference type="AlphaFoldDB" id="A0A7T2YT86"/>
<protein>
    <submittedName>
        <fullName evidence="1">Uncharacterized protein</fullName>
    </submittedName>
</protein>
<reference evidence="1 2" key="1">
    <citation type="submission" date="2020-12" db="EMBL/GenBank/DDBJ databases">
        <title>FDA dAtabase for Regulatory Grade micrObial Sequences (FDA-ARGOS): Supporting development and validation of Infectious Disease Dx tests.</title>
        <authorList>
            <person name="Sproer C."/>
            <person name="Gronow S."/>
            <person name="Severitt S."/>
            <person name="Schroder I."/>
            <person name="Tallon L."/>
            <person name="Sadzewicz L."/>
            <person name="Zhao X."/>
            <person name="Boylan J."/>
            <person name="Ott S."/>
            <person name="Bowen H."/>
            <person name="Vavikolanu K."/>
            <person name="Mehta A."/>
            <person name="Aluvathingal J."/>
            <person name="Nadendla S."/>
            <person name="Lowell S."/>
            <person name="Myers T."/>
            <person name="Yan Y."/>
            <person name="Sichtig H."/>
        </authorList>
    </citation>
    <scope>NUCLEOTIDE SEQUENCE [LARGE SCALE GENOMIC DNA]</scope>
    <source>
        <strain evidence="1 2">FDAARGOS_890</strain>
    </source>
</reference>
<organism evidence="1 2">
    <name type="scientific">Delftia lacustris</name>
    <dbReference type="NCBI Taxonomy" id="558537"/>
    <lineage>
        <taxon>Bacteria</taxon>
        <taxon>Pseudomonadati</taxon>
        <taxon>Pseudomonadota</taxon>
        <taxon>Betaproteobacteria</taxon>
        <taxon>Burkholderiales</taxon>
        <taxon>Comamonadaceae</taxon>
        <taxon>Delftia</taxon>
    </lineage>
</organism>
<proteinExistence type="predicted"/>
<name>A0A7T2YT86_9BURK</name>
<dbReference type="RefSeq" id="WP_198129329.1">
    <property type="nucleotide sequence ID" value="NZ_CP065748.1"/>
</dbReference>
<accession>A0A7T2YT86</accession>
<gene>
    <name evidence="1" type="ORF">I6G47_00985</name>
</gene>
<dbReference type="Proteomes" id="UP000595064">
    <property type="component" value="Chromosome"/>
</dbReference>
<dbReference type="KEGG" id="dla:I6G47_00985"/>
<evidence type="ECO:0000313" key="1">
    <source>
        <dbReference type="EMBL" id="QPS81691.1"/>
    </source>
</evidence>
<evidence type="ECO:0000313" key="2">
    <source>
        <dbReference type="Proteomes" id="UP000595064"/>
    </source>
</evidence>